<sequence length="61" mass="7135">MSGTWQWHFIVCMIILNILSIPSGSTGSPRICQRNDVYRQASSGIKVRRRHIHTIDWIIWV</sequence>
<feature type="transmembrane region" description="Helical" evidence="1">
    <location>
        <begin position="6"/>
        <end position="24"/>
    </location>
</feature>
<organism evidence="2 3">
    <name type="scientific">Gossypium arboreum</name>
    <name type="common">Tree cotton</name>
    <name type="synonym">Gossypium nanking</name>
    <dbReference type="NCBI Taxonomy" id="29729"/>
    <lineage>
        <taxon>Eukaryota</taxon>
        <taxon>Viridiplantae</taxon>
        <taxon>Streptophyta</taxon>
        <taxon>Embryophyta</taxon>
        <taxon>Tracheophyta</taxon>
        <taxon>Spermatophyta</taxon>
        <taxon>Magnoliopsida</taxon>
        <taxon>eudicotyledons</taxon>
        <taxon>Gunneridae</taxon>
        <taxon>Pentapetalae</taxon>
        <taxon>rosids</taxon>
        <taxon>malvids</taxon>
        <taxon>Malvales</taxon>
        <taxon>Malvaceae</taxon>
        <taxon>Malvoideae</taxon>
        <taxon>Gossypium</taxon>
    </lineage>
</organism>
<name>A0A0B0PVF2_GOSAR</name>
<evidence type="ECO:0000313" key="2">
    <source>
        <dbReference type="EMBL" id="KHG30468.1"/>
    </source>
</evidence>
<dbReference type="EMBL" id="KN457098">
    <property type="protein sequence ID" value="KHG30468.1"/>
    <property type="molecule type" value="Genomic_DNA"/>
</dbReference>
<dbReference type="AlphaFoldDB" id="A0A0B0PVF2"/>
<keyword evidence="3" id="KW-1185">Reference proteome</keyword>
<gene>
    <name evidence="2" type="ORF">F383_13114</name>
</gene>
<reference evidence="3" key="1">
    <citation type="submission" date="2014-09" db="EMBL/GenBank/DDBJ databases">
        <authorList>
            <person name="Mudge J."/>
            <person name="Ramaraj T."/>
            <person name="Lindquist I.E."/>
            <person name="Bharti A.K."/>
            <person name="Sundararajan A."/>
            <person name="Cameron C.T."/>
            <person name="Woodward J.E."/>
            <person name="May G.D."/>
            <person name="Brubaker C."/>
            <person name="Broadhvest J."/>
            <person name="Wilkins T.A."/>
        </authorList>
    </citation>
    <scope>NUCLEOTIDE SEQUENCE</scope>
    <source>
        <strain evidence="3">cv. AKA8401</strain>
    </source>
</reference>
<evidence type="ECO:0000256" key="1">
    <source>
        <dbReference type="SAM" id="Phobius"/>
    </source>
</evidence>
<proteinExistence type="predicted"/>
<keyword evidence="1" id="KW-0472">Membrane</keyword>
<protein>
    <submittedName>
        <fullName evidence="2">Uncharacterized protein</fullName>
    </submittedName>
</protein>
<keyword evidence="1" id="KW-0812">Transmembrane</keyword>
<evidence type="ECO:0000313" key="3">
    <source>
        <dbReference type="Proteomes" id="UP000032142"/>
    </source>
</evidence>
<dbReference type="Proteomes" id="UP000032142">
    <property type="component" value="Unassembled WGS sequence"/>
</dbReference>
<accession>A0A0B0PVF2</accession>
<keyword evidence="1" id="KW-1133">Transmembrane helix</keyword>